<dbReference type="InterPro" id="IPR008927">
    <property type="entry name" value="6-PGluconate_DH-like_C_sf"/>
</dbReference>
<keyword evidence="4" id="KW-0032">Aminotransferase</keyword>
<evidence type="ECO:0000256" key="1">
    <source>
        <dbReference type="ARBA" id="ARBA00023002"/>
    </source>
</evidence>
<evidence type="ECO:0000313" key="5">
    <source>
        <dbReference type="Proteomes" id="UP000036520"/>
    </source>
</evidence>
<dbReference type="SUPFAM" id="SSF48179">
    <property type="entry name" value="6-phosphogluconate dehydrogenase C-terminal domain-like"/>
    <property type="match status" value="1"/>
</dbReference>
<dbReference type="PANTHER" id="PTHR48075:SF5">
    <property type="entry name" value="3-HYDROXYBUTYRYL-COA DEHYDROGENASE"/>
    <property type="match status" value="1"/>
</dbReference>
<feature type="domain" description="3-hydroxyacyl-CoA dehydrogenase C-terminal" evidence="2">
    <location>
        <begin position="176"/>
        <end position="270"/>
    </location>
</feature>
<organism evidence="4 5">
    <name type="scientific">Cyclobacterium amurskyense</name>
    <dbReference type="NCBI Taxonomy" id="320787"/>
    <lineage>
        <taxon>Bacteria</taxon>
        <taxon>Pseudomonadati</taxon>
        <taxon>Bacteroidota</taxon>
        <taxon>Cytophagia</taxon>
        <taxon>Cytophagales</taxon>
        <taxon>Cyclobacteriaceae</taxon>
        <taxon>Cyclobacterium</taxon>
    </lineage>
</organism>
<dbReference type="KEGG" id="camu:CA2015_0105"/>
<feature type="domain" description="3-hydroxyacyl-CoA dehydrogenase NAD binding" evidence="3">
    <location>
        <begin position="52"/>
        <end position="168"/>
    </location>
</feature>
<dbReference type="Gene3D" id="1.10.1040.10">
    <property type="entry name" value="N-(1-d-carboxylethyl)-l-norvaline Dehydrogenase, domain 2"/>
    <property type="match status" value="1"/>
</dbReference>
<dbReference type="InterPro" id="IPR013328">
    <property type="entry name" value="6PGD_dom2"/>
</dbReference>
<dbReference type="GO" id="GO:0008483">
    <property type="term" value="F:transaminase activity"/>
    <property type="evidence" value="ECO:0007669"/>
    <property type="project" value="UniProtKB-KW"/>
</dbReference>
<dbReference type="GO" id="GO:0016616">
    <property type="term" value="F:oxidoreductase activity, acting on the CH-OH group of donors, NAD or NADP as acceptor"/>
    <property type="evidence" value="ECO:0007669"/>
    <property type="project" value="InterPro"/>
</dbReference>
<dbReference type="InterPro" id="IPR006108">
    <property type="entry name" value="3HC_DH_C"/>
</dbReference>
<keyword evidence="5" id="KW-1185">Reference proteome</keyword>
<dbReference type="GO" id="GO:0070403">
    <property type="term" value="F:NAD+ binding"/>
    <property type="evidence" value="ECO:0007669"/>
    <property type="project" value="InterPro"/>
</dbReference>
<reference evidence="4 5" key="1">
    <citation type="submission" date="2015-07" db="EMBL/GenBank/DDBJ databases">
        <authorList>
            <person name="Kim K.M."/>
        </authorList>
    </citation>
    <scope>NUCLEOTIDE SEQUENCE [LARGE SCALE GENOMIC DNA]</scope>
    <source>
        <strain evidence="4 5">KCTC 12363</strain>
    </source>
</reference>
<dbReference type="PANTHER" id="PTHR48075">
    <property type="entry name" value="3-HYDROXYACYL-COA DEHYDROGENASE FAMILY PROTEIN"/>
    <property type="match status" value="1"/>
</dbReference>
<dbReference type="Proteomes" id="UP000036520">
    <property type="component" value="Chromosome"/>
</dbReference>
<evidence type="ECO:0000259" key="3">
    <source>
        <dbReference type="Pfam" id="PF02737"/>
    </source>
</evidence>
<protein>
    <submittedName>
        <fullName evidence="4">Glutamate-1-semialdehyde aminotransferase</fullName>
    </submittedName>
</protein>
<dbReference type="RefSeq" id="WP_240477898.1">
    <property type="nucleotide sequence ID" value="NZ_CP012040.1"/>
</dbReference>
<keyword evidence="4" id="KW-0808">Transferase</keyword>
<dbReference type="SUPFAM" id="SSF51735">
    <property type="entry name" value="NAD(P)-binding Rossmann-fold domains"/>
    <property type="match status" value="1"/>
</dbReference>
<name>A0A0H4P656_9BACT</name>
<dbReference type="Gene3D" id="3.40.50.720">
    <property type="entry name" value="NAD(P)-binding Rossmann-like Domain"/>
    <property type="match status" value="1"/>
</dbReference>
<evidence type="ECO:0000259" key="2">
    <source>
        <dbReference type="Pfam" id="PF00725"/>
    </source>
</evidence>
<dbReference type="EMBL" id="CP012040">
    <property type="protein sequence ID" value="AKP49589.1"/>
    <property type="molecule type" value="Genomic_DNA"/>
</dbReference>
<dbReference type="Pfam" id="PF00725">
    <property type="entry name" value="3HCDH"/>
    <property type="match status" value="1"/>
</dbReference>
<proteinExistence type="predicted"/>
<evidence type="ECO:0000313" key="4">
    <source>
        <dbReference type="EMBL" id="AKP49589.1"/>
    </source>
</evidence>
<dbReference type="Pfam" id="PF02737">
    <property type="entry name" value="3HCDH_N"/>
    <property type="match status" value="1"/>
</dbReference>
<keyword evidence="1" id="KW-0560">Oxidoreductase</keyword>
<accession>A0A0H4P656</accession>
<dbReference type="InterPro" id="IPR036291">
    <property type="entry name" value="NAD(P)-bd_dom_sf"/>
</dbReference>
<dbReference type="AlphaFoldDB" id="A0A0H4P656"/>
<dbReference type="InterPro" id="IPR006176">
    <property type="entry name" value="3-OHacyl-CoA_DH_NAD-bd"/>
</dbReference>
<dbReference type="GO" id="GO:0006631">
    <property type="term" value="P:fatty acid metabolic process"/>
    <property type="evidence" value="ECO:0007669"/>
    <property type="project" value="InterPro"/>
</dbReference>
<gene>
    <name evidence="4" type="ORF">CA2015_0105</name>
</gene>
<dbReference type="STRING" id="320787.CA2015_0105"/>
<sequence length="309" mass="34929">MKSKMTPSEINICLVGDGKDLSGIALCLGNSGHKVSLIANEIPKTALSKDLEAHAMVNIEPDWTALQTASIIIVNTSENIELKKDFLNKIAQNATKDTLIAINMESYPLENFQEGFSNPERLIGLNWVYPAHQTFFLELIITDITNTEAVEELMILAREQWGKDPYLLKNGKGIRSRLLAAMARESFYLIDKGYVDPIDIDRACRNDPGYYLPFAGNFRYMDLMGTFIYGLVMKDLNPELSQKKSPSMLMDSKLNAGKTGLESGEGFYSYSENEVETFEKDFLKFNKKIKALMEKYPFEDQNDKQQNTP</sequence>